<keyword evidence="5 16" id="KW-0820">tRNA-binding</keyword>
<dbReference type="SUPFAM" id="SSF56037">
    <property type="entry name" value="PheT/TilS domain"/>
    <property type="match status" value="1"/>
</dbReference>
<comment type="similarity">
    <text evidence="2 15">Belongs to the phenylalanyl-tRNA synthetase beta subunit family. Type 1 subfamily.</text>
</comment>
<dbReference type="Gene3D" id="3.30.56.10">
    <property type="match status" value="2"/>
</dbReference>
<evidence type="ECO:0000256" key="16">
    <source>
        <dbReference type="PROSITE-ProRule" id="PRU00209"/>
    </source>
</evidence>
<dbReference type="SMART" id="SM00873">
    <property type="entry name" value="B3_4"/>
    <property type="match status" value="1"/>
</dbReference>
<dbReference type="PANTHER" id="PTHR10947:SF0">
    <property type="entry name" value="PHENYLALANINE--TRNA LIGASE BETA SUBUNIT"/>
    <property type="match status" value="1"/>
</dbReference>
<evidence type="ECO:0000256" key="14">
    <source>
        <dbReference type="ARBA" id="ARBA00049255"/>
    </source>
</evidence>
<dbReference type="SUPFAM" id="SSF54991">
    <property type="entry name" value="Anticodon-binding domain of PheRS"/>
    <property type="match status" value="1"/>
</dbReference>
<dbReference type="Pfam" id="PF03483">
    <property type="entry name" value="B3_4"/>
    <property type="match status" value="1"/>
</dbReference>
<evidence type="ECO:0000259" key="18">
    <source>
        <dbReference type="PROSITE" id="PS51447"/>
    </source>
</evidence>
<evidence type="ECO:0000313" key="21">
    <source>
        <dbReference type="Proteomes" id="UP000247903"/>
    </source>
</evidence>
<feature type="domain" description="B5" evidence="19">
    <location>
        <begin position="413"/>
        <end position="489"/>
    </location>
</feature>
<dbReference type="SUPFAM" id="SSF55681">
    <property type="entry name" value="Class II aaRS and biotin synthetases"/>
    <property type="match status" value="1"/>
</dbReference>
<dbReference type="GO" id="GO:0000287">
    <property type="term" value="F:magnesium ion binding"/>
    <property type="evidence" value="ECO:0007669"/>
    <property type="project" value="UniProtKB-UniRule"/>
</dbReference>
<dbReference type="Pfam" id="PF03484">
    <property type="entry name" value="B5"/>
    <property type="match status" value="1"/>
</dbReference>
<keyword evidence="4 15" id="KW-0963">Cytoplasm</keyword>
<evidence type="ECO:0000256" key="6">
    <source>
        <dbReference type="ARBA" id="ARBA00022598"/>
    </source>
</evidence>
<dbReference type="InterPro" id="IPR005121">
    <property type="entry name" value="Fdx_antiC-bd"/>
</dbReference>
<dbReference type="InterPro" id="IPR041616">
    <property type="entry name" value="PheRS_beta_core"/>
</dbReference>
<comment type="subcellular location">
    <subcellularLocation>
        <location evidence="1 15">Cytoplasm</location>
    </subcellularLocation>
</comment>
<comment type="catalytic activity">
    <reaction evidence="14 15">
        <text>tRNA(Phe) + L-phenylalanine + ATP = L-phenylalanyl-tRNA(Phe) + AMP + diphosphate + H(+)</text>
        <dbReference type="Rhea" id="RHEA:19413"/>
        <dbReference type="Rhea" id="RHEA-COMP:9668"/>
        <dbReference type="Rhea" id="RHEA-COMP:9699"/>
        <dbReference type="ChEBI" id="CHEBI:15378"/>
        <dbReference type="ChEBI" id="CHEBI:30616"/>
        <dbReference type="ChEBI" id="CHEBI:33019"/>
        <dbReference type="ChEBI" id="CHEBI:58095"/>
        <dbReference type="ChEBI" id="CHEBI:78442"/>
        <dbReference type="ChEBI" id="CHEBI:78531"/>
        <dbReference type="ChEBI" id="CHEBI:456215"/>
        <dbReference type="EC" id="6.1.1.20"/>
    </reaction>
</comment>
<dbReference type="Gene3D" id="2.40.50.140">
    <property type="entry name" value="Nucleic acid-binding proteins"/>
    <property type="match status" value="1"/>
</dbReference>
<keyword evidence="6 15" id="KW-0436">Ligase</keyword>
<dbReference type="PANTHER" id="PTHR10947">
    <property type="entry name" value="PHENYLALANYL-TRNA SYNTHETASE BETA CHAIN AND LEUCINE-RICH REPEAT-CONTAINING PROTEIN 47"/>
    <property type="match status" value="1"/>
</dbReference>
<evidence type="ECO:0000256" key="8">
    <source>
        <dbReference type="ARBA" id="ARBA00022741"/>
    </source>
</evidence>
<dbReference type="Pfam" id="PF03147">
    <property type="entry name" value="FDX-ACB"/>
    <property type="match status" value="1"/>
</dbReference>
<dbReference type="Pfam" id="PF01588">
    <property type="entry name" value="tRNA_bind"/>
    <property type="match status" value="1"/>
</dbReference>
<evidence type="ECO:0000256" key="3">
    <source>
        <dbReference type="ARBA" id="ARBA00011209"/>
    </source>
</evidence>
<protein>
    <recommendedName>
        <fullName evidence="15">Phenylalanine--tRNA ligase beta subunit</fullName>
        <ecNumber evidence="15">6.1.1.20</ecNumber>
    </recommendedName>
    <alternativeName>
        <fullName evidence="15">Phenylalanyl-tRNA synthetase beta subunit</fullName>
        <shortName evidence="15">PheRS</shortName>
    </alternativeName>
</protein>
<gene>
    <name evidence="15" type="primary">pheT</name>
    <name evidence="20" type="ORF">DMB65_19775</name>
</gene>
<evidence type="ECO:0000256" key="10">
    <source>
        <dbReference type="ARBA" id="ARBA00022842"/>
    </source>
</evidence>
<feature type="binding site" evidence="15">
    <location>
        <position position="467"/>
    </location>
    <ligand>
        <name>Mg(2+)</name>
        <dbReference type="ChEBI" id="CHEBI:18420"/>
        <note>shared with alpha subunit</note>
    </ligand>
</feature>
<comment type="caution">
    <text evidence="20">The sequence shown here is derived from an EMBL/GenBank/DDBJ whole genome shotgun (WGS) entry which is preliminary data.</text>
</comment>
<feature type="binding site" evidence="15">
    <location>
        <position position="473"/>
    </location>
    <ligand>
        <name>Mg(2+)</name>
        <dbReference type="ChEBI" id="CHEBI:18420"/>
        <note>shared with alpha subunit</note>
    </ligand>
</feature>
<dbReference type="Proteomes" id="UP000247903">
    <property type="component" value="Unassembled WGS sequence"/>
</dbReference>
<dbReference type="InterPro" id="IPR045060">
    <property type="entry name" value="Phe-tRNA-ligase_IIc_bsu"/>
</dbReference>
<evidence type="ECO:0000259" key="19">
    <source>
        <dbReference type="PROSITE" id="PS51483"/>
    </source>
</evidence>
<feature type="domain" description="FDX-ACB" evidence="18">
    <location>
        <begin position="713"/>
        <end position="806"/>
    </location>
</feature>
<dbReference type="AlphaFoldDB" id="A0A2V4BN14"/>
<dbReference type="EMBL" id="QJHK01000026">
    <property type="protein sequence ID" value="PXY39010.1"/>
    <property type="molecule type" value="Genomic_DNA"/>
</dbReference>
<evidence type="ECO:0000256" key="12">
    <source>
        <dbReference type="ARBA" id="ARBA00022917"/>
    </source>
</evidence>
<evidence type="ECO:0000256" key="15">
    <source>
        <dbReference type="HAMAP-Rule" id="MF_00283"/>
    </source>
</evidence>
<dbReference type="SMART" id="SM00874">
    <property type="entry name" value="B5"/>
    <property type="match status" value="1"/>
</dbReference>
<dbReference type="CDD" id="cd00769">
    <property type="entry name" value="PheRS_beta_core"/>
    <property type="match status" value="1"/>
</dbReference>
<evidence type="ECO:0000256" key="4">
    <source>
        <dbReference type="ARBA" id="ARBA00022490"/>
    </source>
</evidence>
<dbReference type="PROSITE" id="PS51483">
    <property type="entry name" value="B5"/>
    <property type="match status" value="1"/>
</dbReference>
<dbReference type="PROSITE" id="PS50886">
    <property type="entry name" value="TRBD"/>
    <property type="match status" value="1"/>
</dbReference>
<dbReference type="InterPro" id="IPR045864">
    <property type="entry name" value="aa-tRNA-synth_II/BPL/LPL"/>
</dbReference>
<dbReference type="NCBIfam" id="NF045760">
    <property type="entry name" value="YtpR"/>
    <property type="match status" value="1"/>
</dbReference>
<evidence type="ECO:0000256" key="2">
    <source>
        <dbReference type="ARBA" id="ARBA00008653"/>
    </source>
</evidence>
<proteinExistence type="inferred from homology"/>
<dbReference type="GO" id="GO:0000049">
    <property type="term" value="F:tRNA binding"/>
    <property type="evidence" value="ECO:0007669"/>
    <property type="project" value="UniProtKB-UniRule"/>
</dbReference>
<keyword evidence="12 15" id="KW-0648">Protein biosynthesis</keyword>
<feature type="domain" description="TRNA-binding" evidence="17">
    <location>
        <begin position="42"/>
        <end position="155"/>
    </location>
</feature>
<reference evidence="20 21" key="1">
    <citation type="submission" date="2018-05" db="EMBL/GenBank/DDBJ databases">
        <title>Flavobacterium sp. strain IMCC34759, incomplete genome.</title>
        <authorList>
            <person name="Joung Y."/>
            <person name="Cho J."/>
        </authorList>
    </citation>
    <scope>NUCLEOTIDE SEQUENCE [LARGE SCALE GENOMIC DNA]</scope>
    <source>
        <strain evidence="20 21">IMCC34759</strain>
    </source>
</reference>
<dbReference type="InterPro" id="IPR009061">
    <property type="entry name" value="DNA-bd_dom_put_sf"/>
</dbReference>
<keyword evidence="8 15" id="KW-0547">Nucleotide-binding</keyword>
<dbReference type="SUPFAM" id="SSF50249">
    <property type="entry name" value="Nucleic acid-binding proteins"/>
    <property type="match status" value="1"/>
</dbReference>
<dbReference type="OrthoDB" id="9805455at2"/>
<dbReference type="EC" id="6.1.1.20" evidence="15"/>
<keyword evidence="21" id="KW-1185">Reference proteome</keyword>
<evidence type="ECO:0000313" key="20">
    <source>
        <dbReference type="EMBL" id="PXY39010.1"/>
    </source>
</evidence>
<dbReference type="Pfam" id="PF17759">
    <property type="entry name" value="tRNA_synthFbeta"/>
    <property type="match status" value="1"/>
</dbReference>
<dbReference type="GO" id="GO:0006432">
    <property type="term" value="P:phenylalanyl-tRNA aminoacylation"/>
    <property type="evidence" value="ECO:0007669"/>
    <property type="project" value="UniProtKB-UniRule"/>
</dbReference>
<evidence type="ECO:0000256" key="5">
    <source>
        <dbReference type="ARBA" id="ARBA00022555"/>
    </source>
</evidence>
<sequence>MKISYNWLKQFIKTDWTSEQTSELLTDLGLEVEIVEKYQSVKGGLEGVVVGHVLTCEKHPDADRLKVTTLNIGLETPIQVVCGAANVAAGQKVPVATIGTVLYDKEGSEFTIKKGKIRGQESHGMICAEDELGLGTGHDGIMVLDDAFVPGTPASEVFKIANDEVFEIGLTPNRADAMSHFGTARDLRAGMLQRGVNVELITPSVSNFRVDMRTLKIDVNVEEPLLAPRYCGVTISGITVEESPAWLKDRLKAIGLTPKNNIVDVTNYVLHELGQPLHAFDAAKINGKVIVKTLPEGTKFVTLDDVERTLHAEDLMICDEKGPLCIAGVFGGKKSGVTEGTTAVFLESAYFDAVSIRKTAKRHQLNTDASFRFERGIDPTITEYALKRAALLIQEVAGGKITSDVIEVYPKKVEDFSVFLNFSHVSKIIGQEIPKDTIKKILVSLDIKVNSVSDSGLGLTIPAYRVDVQREIDVIEEILRVYGYNNIDFSKKFNATVSNSPRTEDYKVQNVIASQLNSQGFHEMMANSLTTAAYVKLSTSLKEEHNVTMLNPLSSDLSTMRQSLLFSGLEAISYNINRRNSDLKLFEFGKTYHKYLNGYEEHKHLSLLISGNRNKESWTSPQKSTDFFLLKGYVAGILNRLGIDKISNIPVKTDIFSEGISICYNNDTLVELGSVKKSILKHFGIKQEVYYADFNWDLVLRIITGKIKYSEIPKYPEVRRDLALLIDQHTTYESIYNLARQTEKYLLKDINLFDVYEGNKLPQGKKSYAMSFTIQDNTKTLTDSQIDKIMTKLQQTFETELGATLR</sequence>
<comment type="cofactor">
    <cofactor evidence="15">
        <name>Mg(2+)</name>
        <dbReference type="ChEBI" id="CHEBI:18420"/>
    </cofactor>
    <text evidence="15">Binds 2 magnesium ions per tetramer.</text>
</comment>
<name>A0A2V4BN14_9FLAO</name>
<dbReference type="GO" id="GO:0004826">
    <property type="term" value="F:phenylalanine-tRNA ligase activity"/>
    <property type="evidence" value="ECO:0007669"/>
    <property type="project" value="UniProtKB-UniRule"/>
</dbReference>
<feature type="binding site" evidence="15">
    <location>
        <position position="477"/>
    </location>
    <ligand>
        <name>Mg(2+)</name>
        <dbReference type="ChEBI" id="CHEBI:18420"/>
        <note>shared with alpha subunit</note>
    </ligand>
</feature>
<evidence type="ECO:0000259" key="17">
    <source>
        <dbReference type="PROSITE" id="PS50886"/>
    </source>
</evidence>
<dbReference type="Gene3D" id="3.30.70.380">
    <property type="entry name" value="Ferrodoxin-fold anticodon-binding domain"/>
    <property type="match status" value="1"/>
</dbReference>
<evidence type="ECO:0000256" key="13">
    <source>
        <dbReference type="ARBA" id="ARBA00023146"/>
    </source>
</evidence>
<dbReference type="InterPro" id="IPR036690">
    <property type="entry name" value="Fdx_antiC-bd_sf"/>
</dbReference>
<dbReference type="HAMAP" id="MF_00283">
    <property type="entry name" value="Phe_tRNA_synth_beta1"/>
    <property type="match status" value="1"/>
</dbReference>
<accession>A0A2V4BN14</accession>
<dbReference type="InterPro" id="IPR033714">
    <property type="entry name" value="tRNA_bind_bactPheRS"/>
</dbReference>
<dbReference type="InterPro" id="IPR004532">
    <property type="entry name" value="Phe-tRNA-ligase_IIc_bsu_bact"/>
</dbReference>
<feature type="binding site" evidence="15">
    <location>
        <position position="476"/>
    </location>
    <ligand>
        <name>Mg(2+)</name>
        <dbReference type="ChEBI" id="CHEBI:18420"/>
        <note>shared with alpha subunit</note>
    </ligand>
</feature>
<keyword evidence="10 15" id="KW-0460">Magnesium</keyword>
<dbReference type="GO" id="GO:0009328">
    <property type="term" value="C:phenylalanine-tRNA ligase complex"/>
    <property type="evidence" value="ECO:0007669"/>
    <property type="project" value="TreeGrafter"/>
</dbReference>
<dbReference type="SMART" id="SM00896">
    <property type="entry name" value="FDX-ACB"/>
    <property type="match status" value="1"/>
</dbReference>
<dbReference type="FunFam" id="3.30.70.380:FF:000001">
    <property type="entry name" value="Phenylalanine--tRNA ligase beta subunit"/>
    <property type="match status" value="1"/>
</dbReference>
<dbReference type="InterPro" id="IPR012340">
    <property type="entry name" value="NA-bd_OB-fold"/>
</dbReference>
<dbReference type="NCBIfam" id="TIGR00472">
    <property type="entry name" value="pheT_bact"/>
    <property type="match status" value="1"/>
</dbReference>
<dbReference type="SUPFAM" id="SSF46955">
    <property type="entry name" value="Putative DNA-binding domain"/>
    <property type="match status" value="1"/>
</dbReference>
<dbReference type="InterPro" id="IPR005147">
    <property type="entry name" value="tRNA_synthase_B5-dom"/>
</dbReference>
<dbReference type="FunFam" id="3.50.40.10:FF:000001">
    <property type="entry name" value="Phenylalanine--tRNA ligase beta subunit"/>
    <property type="match status" value="1"/>
</dbReference>
<dbReference type="InterPro" id="IPR005146">
    <property type="entry name" value="B3/B4_tRNA-bd"/>
</dbReference>
<dbReference type="Gene3D" id="3.30.930.10">
    <property type="entry name" value="Bira Bifunctional Protein, Domain 2"/>
    <property type="match status" value="1"/>
</dbReference>
<keyword evidence="13 15" id="KW-0030">Aminoacyl-tRNA synthetase</keyword>
<organism evidence="20 21">
    <name type="scientific">Flavobacterium cheongpyeongense</name>
    <dbReference type="NCBI Taxonomy" id="2212651"/>
    <lineage>
        <taxon>Bacteria</taxon>
        <taxon>Pseudomonadati</taxon>
        <taxon>Bacteroidota</taxon>
        <taxon>Flavobacteriia</taxon>
        <taxon>Flavobacteriales</taxon>
        <taxon>Flavobacteriaceae</taxon>
        <taxon>Flavobacterium</taxon>
    </lineage>
</organism>
<dbReference type="Gene3D" id="3.50.40.10">
    <property type="entry name" value="Phenylalanyl-trna Synthetase, Chain B, domain 3"/>
    <property type="match status" value="1"/>
</dbReference>
<evidence type="ECO:0000256" key="1">
    <source>
        <dbReference type="ARBA" id="ARBA00004496"/>
    </source>
</evidence>
<evidence type="ECO:0000256" key="11">
    <source>
        <dbReference type="ARBA" id="ARBA00022884"/>
    </source>
</evidence>
<keyword evidence="9 15" id="KW-0067">ATP-binding</keyword>
<evidence type="ECO:0000256" key="9">
    <source>
        <dbReference type="ARBA" id="ARBA00022840"/>
    </source>
</evidence>
<dbReference type="RefSeq" id="WP_110308360.1">
    <property type="nucleotide sequence ID" value="NZ_QJHK01000026.1"/>
</dbReference>
<dbReference type="PROSITE" id="PS51447">
    <property type="entry name" value="FDX_ACB"/>
    <property type="match status" value="1"/>
</dbReference>
<comment type="subunit">
    <text evidence="3 15">Tetramer of two alpha and two beta subunits.</text>
</comment>
<keyword evidence="11 16" id="KW-0694">RNA-binding</keyword>
<dbReference type="CDD" id="cd02796">
    <property type="entry name" value="tRNA_bind_bactPheRS"/>
    <property type="match status" value="1"/>
</dbReference>
<dbReference type="InterPro" id="IPR020825">
    <property type="entry name" value="Phe-tRNA_synthase-like_B3/B4"/>
</dbReference>
<keyword evidence="7 15" id="KW-0479">Metal-binding</keyword>
<dbReference type="InterPro" id="IPR002547">
    <property type="entry name" value="tRNA-bd_dom"/>
</dbReference>
<evidence type="ECO:0000256" key="7">
    <source>
        <dbReference type="ARBA" id="ARBA00022723"/>
    </source>
</evidence>
<dbReference type="GO" id="GO:0005524">
    <property type="term" value="F:ATP binding"/>
    <property type="evidence" value="ECO:0007669"/>
    <property type="project" value="UniProtKB-UniRule"/>
</dbReference>
<dbReference type="FunFam" id="2.40.50.140:FF:000045">
    <property type="entry name" value="Phenylalanine--tRNA ligase beta subunit"/>
    <property type="match status" value="1"/>
</dbReference>